<evidence type="ECO:0000313" key="3">
    <source>
        <dbReference type="EMBL" id="PWJ77549.1"/>
    </source>
</evidence>
<sequence length="351" mass="40065">MKKLKVAMVGAGGFGRRHASAYAANPNVEFCAVCGRTSEKTKVRAEEFHVRAYTSISEMMEKERPDLTDVVTQEKDQYKAIMEVIQSGYAKAVLTEKPLGINVKEAYEMVLEAQKRRVDFGVNFNRRFTIPYQLMKQWSGSGELGDLTYLTLKFSHDPYDPEKEEDPYRWFFNVYPHGFDMLTHMAGPVKTVSAFFTKPENHFYYKRFTINFLFRDNGVVGNLIGGGEGKWRHESEYMEIGGTKGQAVVKNVTELAVLRKHGEELEHIWKPAITEGPGLDIFEESVKNHLDKAVECLLAGERLPSQAVCALYTQVLMQAARRSHENGGAPVKIQEFVREYPYERLEELLEI</sequence>
<dbReference type="Pfam" id="PF01408">
    <property type="entry name" value="GFO_IDH_MocA"/>
    <property type="match status" value="1"/>
</dbReference>
<gene>
    <name evidence="3" type="ORF">C7383_103395</name>
</gene>
<dbReference type="Pfam" id="PF22725">
    <property type="entry name" value="GFO_IDH_MocA_C3"/>
    <property type="match status" value="1"/>
</dbReference>
<evidence type="ECO:0000259" key="1">
    <source>
        <dbReference type="Pfam" id="PF01408"/>
    </source>
</evidence>
<dbReference type="PANTHER" id="PTHR43377">
    <property type="entry name" value="BILIVERDIN REDUCTASE A"/>
    <property type="match status" value="1"/>
</dbReference>
<dbReference type="InterPro" id="IPR036291">
    <property type="entry name" value="NAD(P)-bd_dom_sf"/>
</dbReference>
<dbReference type="InterPro" id="IPR000683">
    <property type="entry name" value="Gfo/Idh/MocA-like_OxRdtase_N"/>
</dbReference>
<name>A0AB73T7I5_9FIRM</name>
<dbReference type="PANTHER" id="PTHR43377:SF1">
    <property type="entry name" value="BILIVERDIN REDUCTASE A"/>
    <property type="match status" value="1"/>
</dbReference>
<accession>A0AB73T7I5</accession>
<keyword evidence="4" id="KW-1185">Reference proteome</keyword>
<dbReference type="GO" id="GO:0000166">
    <property type="term" value="F:nucleotide binding"/>
    <property type="evidence" value="ECO:0007669"/>
    <property type="project" value="InterPro"/>
</dbReference>
<evidence type="ECO:0000313" key="4">
    <source>
        <dbReference type="Proteomes" id="UP000245412"/>
    </source>
</evidence>
<feature type="domain" description="GFO/IDH/MocA-like oxidoreductase" evidence="2">
    <location>
        <begin position="132"/>
        <end position="247"/>
    </location>
</feature>
<reference evidence="3 4" key="1">
    <citation type="submission" date="2018-05" db="EMBL/GenBank/DDBJ databases">
        <authorList>
            <person name="Goeker M."/>
            <person name="Huntemann M."/>
            <person name="Clum A."/>
            <person name="Pillay M."/>
            <person name="Palaniappan K."/>
            <person name="Varghese N."/>
            <person name="Mikhailova N."/>
            <person name="Stamatis D."/>
            <person name="Reddy T."/>
            <person name="Daum C."/>
            <person name="Shapiro N."/>
            <person name="Ivanova N."/>
            <person name="Kyrpides N."/>
            <person name="Woyke T."/>
        </authorList>
    </citation>
    <scope>NUCLEOTIDE SEQUENCE [LARGE SCALE GENOMIC DNA]</scope>
    <source>
        <strain evidence="3 4">DSM 26524</strain>
    </source>
</reference>
<dbReference type="EMBL" id="QGGY01000003">
    <property type="protein sequence ID" value="PWJ77549.1"/>
    <property type="molecule type" value="Genomic_DNA"/>
</dbReference>
<dbReference type="InterPro" id="IPR055170">
    <property type="entry name" value="GFO_IDH_MocA-like_dom"/>
</dbReference>
<protein>
    <submittedName>
        <fullName evidence="3">Dehydrogenase</fullName>
    </submittedName>
</protein>
<dbReference type="Proteomes" id="UP000245412">
    <property type="component" value="Unassembled WGS sequence"/>
</dbReference>
<dbReference type="Gene3D" id="3.30.360.10">
    <property type="entry name" value="Dihydrodipicolinate Reductase, domain 2"/>
    <property type="match status" value="1"/>
</dbReference>
<evidence type="ECO:0000259" key="2">
    <source>
        <dbReference type="Pfam" id="PF22725"/>
    </source>
</evidence>
<dbReference type="Gene3D" id="3.40.50.720">
    <property type="entry name" value="NAD(P)-binding Rossmann-like Domain"/>
    <property type="match status" value="1"/>
</dbReference>
<organism evidence="3 4">
    <name type="scientific">Murimonas intestini</name>
    <dbReference type="NCBI Taxonomy" id="1337051"/>
    <lineage>
        <taxon>Bacteria</taxon>
        <taxon>Bacillati</taxon>
        <taxon>Bacillota</taxon>
        <taxon>Clostridia</taxon>
        <taxon>Lachnospirales</taxon>
        <taxon>Lachnospiraceae</taxon>
        <taxon>Murimonas</taxon>
    </lineage>
</organism>
<dbReference type="AlphaFoldDB" id="A0AB73T7I5"/>
<dbReference type="InterPro" id="IPR051450">
    <property type="entry name" value="Gfo/Idh/MocA_Oxidoreductases"/>
</dbReference>
<proteinExistence type="predicted"/>
<dbReference type="SUPFAM" id="SSF51735">
    <property type="entry name" value="NAD(P)-binding Rossmann-fold domains"/>
    <property type="match status" value="1"/>
</dbReference>
<dbReference type="RefSeq" id="WP_109625641.1">
    <property type="nucleotide sequence ID" value="NZ_JANKBI010000002.1"/>
</dbReference>
<feature type="domain" description="Gfo/Idh/MocA-like oxidoreductase N-terminal" evidence="1">
    <location>
        <begin position="4"/>
        <end position="124"/>
    </location>
</feature>
<comment type="caution">
    <text evidence="3">The sequence shown here is derived from an EMBL/GenBank/DDBJ whole genome shotgun (WGS) entry which is preliminary data.</text>
</comment>
<dbReference type="SUPFAM" id="SSF55347">
    <property type="entry name" value="Glyceraldehyde-3-phosphate dehydrogenase-like, C-terminal domain"/>
    <property type="match status" value="1"/>
</dbReference>